<accession>A0A941EBV3</accession>
<reference evidence="2" key="1">
    <citation type="submission" date="2021-04" db="EMBL/GenBank/DDBJ databases">
        <title>Genome based classification of Actinospica acidithermotolerans sp. nov., an actinobacterium isolated from an Indonesian hot spring.</title>
        <authorList>
            <person name="Kusuma A.B."/>
            <person name="Putra K.E."/>
            <person name="Nafisah S."/>
            <person name="Loh J."/>
            <person name="Nouioui I."/>
            <person name="Goodfellow M."/>
        </authorList>
    </citation>
    <scope>NUCLEOTIDE SEQUENCE</scope>
    <source>
        <strain evidence="2">MGRD01-02</strain>
    </source>
</reference>
<evidence type="ECO:0000259" key="1">
    <source>
        <dbReference type="Pfam" id="PF12728"/>
    </source>
</evidence>
<protein>
    <submittedName>
        <fullName evidence="2">Helix-turn-helix domain-containing protein</fullName>
    </submittedName>
</protein>
<dbReference type="Proteomes" id="UP000676325">
    <property type="component" value="Unassembled WGS sequence"/>
</dbReference>
<dbReference type="AlphaFoldDB" id="A0A941EBV3"/>
<dbReference type="Pfam" id="PF12728">
    <property type="entry name" value="HTH_17"/>
    <property type="match status" value="1"/>
</dbReference>
<proteinExistence type="predicted"/>
<keyword evidence="3" id="KW-1185">Reference proteome</keyword>
<dbReference type="InterPro" id="IPR041657">
    <property type="entry name" value="HTH_17"/>
</dbReference>
<organism evidence="2 3">
    <name type="scientific">Actinospica acidithermotolerans</name>
    <dbReference type="NCBI Taxonomy" id="2828514"/>
    <lineage>
        <taxon>Bacteria</taxon>
        <taxon>Bacillati</taxon>
        <taxon>Actinomycetota</taxon>
        <taxon>Actinomycetes</taxon>
        <taxon>Catenulisporales</taxon>
        <taxon>Actinospicaceae</taxon>
        <taxon>Actinospica</taxon>
    </lineage>
</organism>
<name>A0A941EBV3_9ACTN</name>
<evidence type="ECO:0000313" key="2">
    <source>
        <dbReference type="EMBL" id="MBR7827587.1"/>
    </source>
</evidence>
<dbReference type="SUPFAM" id="SSF46955">
    <property type="entry name" value="Putative DNA-binding domain"/>
    <property type="match status" value="1"/>
</dbReference>
<evidence type="ECO:0000313" key="3">
    <source>
        <dbReference type="Proteomes" id="UP000676325"/>
    </source>
</evidence>
<dbReference type="EMBL" id="JAGSOH010000037">
    <property type="protein sequence ID" value="MBR7827587.1"/>
    <property type="molecule type" value="Genomic_DNA"/>
</dbReference>
<gene>
    <name evidence="2" type="ORF">KDK95_14810</name>
</gene>
<dbReference type="InterPro" id="IPR009061">
    <property type="entry name" value="DNA-bd_dom_put_sf"/>
</dbReference>
<sequence>MPQPPSRTPAPDTGAFVGPFAVGASGVDSESALHPTNVANAAWAGDADGLLSTEEVAALLGVDPSTLRRWRNAKPPEGPTFVPISERVTKYWRSDVLGWLSRMRVVTAAPATKKAGH</sequence>
<feature type="domain" description="Helix-turn-helix" evidence="1">
    <location>
        <begin position="50"/>
        <end position="102"/>
    </location>
</feature>
<comment type="caution">
    <text evidence="2">The sequence shown here is derived from an EMBL/GenBank/DDBJ whole genome shotgun (WGS) entry which is preliminary data.</text>
</comment>